<dbReference type="GO" id="GO:0009264">
    <property type="term" value="P:deoxyribonucleotide catabolic process"/>
    <property type="evidence" value="ECO:0007669"/>
    <property type="project" value="InterPro"/>
</dbReference>
<dbReference type="PANTHER" id="PTHR35134:SF2">
    <property type="entry name" value="NUCLEOTIDASE YQFW-RELATED"/>
    <property type="match status" value="1"/>
</dbReference>
<dbReference type="Gene3D" id="3.40.50.1000">
    <property type="entry name" value="HAD superfamily/HAD-like"/>
    <property type="match status" value="1"/>
</dbReference>
<evidence type="ECO:0000313" key="3">
    <source>
        <dbReference type="EMBL" id="TWI74413.1"/>
    </source>
</evidence>
<dbReference type="Pfam" id="PF06941">
    <property type="entry name" value="NT5C"/>
    <property type="match status" value="1"/>
</dbReference>
<evidence type="ECO:0000256" key="2">
    <source>
        <dbReference type="PIRSR" id="PIRSR610708-1"/>
    </source>
</evidence>
<proteinExistence type="inferred from homology"/>
<dbReference type="Proteomes" id="UP000318307">
    <property type="component" value="Unassembled WGS sequence"/>
</dbReference>
<feature type="active site" description="Proton donor" evidence="2">
    <location>
        <position position="25"/>
    </location>
</feature>
<keyword evidence="4" id="KW-1185">Reference proteome</keyword>
<reference evidence="3 4" key="1">
    <citation type="submission" date="2019-07" db="EMBL/GenBank/DDBJ databases">
        <title>Genome sequencing of 100 strains of the haloalkaliphilic chemolithoautotrophic sulfur-oxidizing bacterium Thioalkalivibrio.</title>
        <authorList>
            <person name="Muyzer G."/>
        </authorList>
    </citation>
    <scope>NUCLEOTIDE SEQUENCE [LARGE SCALE GENOMIC DNA]</scope>
    <source>
        <strain evidence="3 4">ASO4-4</strain>
    </source>
</reference>
<accession>A0A562RZN7</accession>
<dbReference type="PANTHER" id="PTHR35134">
    <property type="entry name" value="NUCLEOTIDASE YQFW-RELATED"/>
    <property type="match status" value="1"/>
</dbReference>
<feature type="active site" description="Nucleophile" evidence="2">
    <location>
        <position position="23"/>
    </location>
</feature>
<evidence type="ECO:0008006" key="5">
    <source>
        <dbReference type="Google" id="ProtNLM"/>
    </source>
</evidence>
<dbReference type="EMBL" id="VLLC01000005">
    <property type="protein sequence ID" value="TWI74413.1"/>
    <property type="molecule type" value="Genomic_DNA"/>
</dbReference>
<organism evidence="3 4">
    <name type="scientific">Desulfobotulus alkaliphilus</name>
    <dbReference type="NCBI Taxonomy" id="622671"/>
    <lineage>
        <taxon>Bacteria</taxon>
        <taxon>Pseudomonadati</taxon>
        <taxon>Thermodesulfobacteriota</taxon>
        <taxon>Desulfobacteria</taxon>
        <taxon>Desulfobacterales</taxon>
        <taxon>Desulfobacteraceae</taxon>
        <taxon>Desulfobotulus</taxon>
    </lineage>
</organism>
<evidence type="ECO:0000313" key="4">
    <source>
        <dbReference type="Proteomes" id="UP000318307"/>
    </source>
</evidence>
<dbReference type="InterPro" id="IPR023214">
    <property type="entry name" value="HAD_sf"/>
</dbReference>
<comment type="caution">
    <text evidence="3">The sequence shown here is derived from an EMBL/GenBank/DDBJ whole genome shotgun (WGS) entry which is preliminary data.</text>
</comment>
<dbReference type="SUPFAM" id="SSF56784">
    <property type="entry name" value="HAD-like"/>
    <property type="match status" value="1"/>
</dbReference>
<name>A0A562RZN7_9BACT</name>
<dbReference type="InterPro" id="IPR052419">
    <property type="entry name" value="5_3-deoxyribonucleotidase-like"/>
</dbReference>
<dbReference type="InterPro" id="IPR036412">
    <property type="entry name" value="HAD-like_sf"/>
</dbReference>
<protein>
    <recommendedName>
        <fullName evidence="5">Haloacid dehalogenase</fullName>
    </recommendedName>
</protein>
<dbReference type="InterPro" id="IPR010708">
    <property type="entry name" value="5'(3')-deoxyribonucleotidase"/>
</dbReference>
<dbReference type="OrthoDB" id="5430662at2"/>
<dbReference type="AlphaFoldDB" id="A0A562RZN7"/>
<sequence>MSMVVSLEKNGRSFLKDQAFAFDFDGVVADTMSLFASIGREEFGLTDLYPEKITDYDLTRCLDVELDTLIQIITRVVSADYNHRLAPLPGAKDILQKLADKSGPLLFVTARPDGESVKHWLKDTLHMGEDICEVIATGSFDAKAEILQNRGKKLFVEDRLETCFHLKEAGIEPVLFIQPWNRRPHGFHEVRGWSDLAEFFGV</sequence>
<comment type="similarity">
    <text evidence="1">Belongs to the 5'(3')-deoxyribonucleotidase family.</text>
</comment>
<gene>
    <name evidence="3" type="ORF">LZ24_01019</name>
</gene>
<dbReference type="GO" id="GO:0008253">
    <property type="term" value="F:5'-nucleotidase activity"/>
    <property type="evidence" value="ECO:0007669"/>
    <property type="project" value="InterPro"/>
</dbReference>
<evidence type="ECO:0000256" key="1">
    <source>
        <dbReference type="ARBA" id="ARBA00009589"/>
    </source>
</evidence>